<gene>
    <name evidence="2" type="ORF">Ciccas_005559</name>
</gene>
<evidence type="ECO:0000313" key="3">
    <source>
        <dbReference type="Proteomes" id="UP001626550"/>
    </source>
</evidence>
<protein>
    <submittedName>
        <fullName evidence="2">Uncharacterized protein</fullName>
    </submittedName>
</protein>
<sequence>MSRNKYYFCFVLWTVGMQSVAGTIHTPEPKANSWLLLIITLLAGVLGGFFLVFCLFLICKYCRNPILHPDQFNFENDKLVAASFGRNLGEIPVHGLETGVGVDLVLRDNAASVDCSGPCSTWLMEASIQTRVDYASRFIFLFESILMCVLTFNFIC</sequence>
<keyword evidence="1" id="KW-0472">Membrane</keyword>
<dbReference type="AlphaFoldDB" id="A0ABD2Q8B2"/>
<feature type="transmembrane region" description="Helical" evidence="1">
    <location>
        <begin position="33"/>
        <end position="58"/>
    </location>
</feature>
<proteinExistence type="predicted"/>
<reference evidence="2 3" key="1">
    <citation type="submission" date="2024-11" db="EMBL/GenBank/DDBJ databases">
        <title>Adaptive evolution of stress response genes in parasites aligns with host niche diversity.</title>
        <authorList>
            <person name="Hahn C."/>
            <person name="Resl P."/>
        </authorList>
    </citation>
    <scope>NUCLEOTIDE SEQUENCE [LARGE SCALE GENOMIC DNA]</scope>
    <source>
        <strain evidence="2">EGGRZ-B1_66</strain>
        <tissue evidence="2">Body</tissue>
    </source>
</reference>
<keyword evidence="1" id="KW-1133">Transmembrane helix</keyword>
<accession>A0ABD2Q8B2</accession>
<keyword evidence="3" id="KW-1185">Reference proteome</keyword>
<organism evidence="2 3">
    <name type="scientific">Cichlidogyrus casuarinus</name>
    <dbReference type="NCBI Taxonomy" id="1844966"/>
    <lineage>
        <taxon>Eukaryota</taxon>
        <taxon>Metazoa</taxon>
        <taxon>Spiralia</taxon>
        <taxon>Lophotrochozoa</taxon>
        <taxon>Platyhelminthes</taxon>
        <taxon>Monogenea</taxon>
        <taxon>Monopisthocotylea</taxon>
        <taxon>Dactylogyridea</taxon>
        <taxon>Ancyrocephalidae</taxon>
        <taxon>Cichlidogyrus</taxon>
    </lineage>
</organism>
<evidence type="ECO:0000256" key="1">
    <source>
        <dbReference type="SAM" id="Phobius"/>
    </source>
</evidence>
<dbReference type="EMBL" id="JBJKFK010000661">
    <property type="protein sequence ID" value="KAL3315805.1"/>
    <property type="molecule type" value="Genomic_DNA"/>
</dbReference>
<comment type="caution">
    <text evidence="2">The sequence shown here is derived from an EMBL/GenBank/DDBJ whole genome shotgun (WGS) entry which is preliminary data.</text>
</comment>
<evidence type="ECO:0000313" key="2">
    <source>
        <dbReference type="EMBL" id="KAL3315805.1"/>
    </source>
</evidence>
<name>A0ABD2Q8B2_9PLAT</name>
<keyword evidence="1" id="KW-0812">Transmembrane</keyword>
<feature type="transmembrane region" description="Helical" evidence="1">
    <location>
        <begin position="134"/>
        <end position="155"/>
    </location>
</feature>
<dbReference type="Proteomes" id="UP001626550">
    <property type="component" value="Unassembled WGS sequence"/>
</dbReference>